<proteinExistence type="predicted"/>
<feature type="compositionally biased region" description="Polar residues" evidence="1">
    <location>
        <begin position="95"/>
        <end position="107"/>
    </location>
</feature>
<reference evidence="2 3" key="1">
    <citation type="submission" date="2014-11" db="EMBL/GenBank/DDBJ databases">
        <authorList>
            <person name="Zhu J."/>
            <person name="Qi W."/>
            <person name="Song R."/>
        </authorList>
    </citation>
    <scope>NUCLEOTIDE SEQUENCE [LARGE SCALE GENOMIC DNA]</scope>
</reference>
<feature type="compositionally biased region" description="Polar residues" evidence="1">
    <location>
        <begin position="62"/>
        <end position="78"/>
    </location>
</feature>
<dbReference type="AlphaFoldDB" id="A0A0G4G953"/>
<dbReference type="InParanoid" id="A0A0G4G953"/>
<dbReference type="Proteomes" id="UP000041254">
    <property type="component" value="Unassembled WGS sequence"/>
</dbReference>
<organism evidence="2 3">
    <name type="scientific">Vitrella brassicaformis (strain CCMP3155)</name>
    <dbReference type="NCBI Taxonomy" id="1169540"/>
    <lineage>
        <taxon>Eukaryota</taxon>
        <taxon>Sar</taxon>
        <taxon>Alveolata</taxon>
        <taxon>Colpodellida</taxon>
        <taxon>Vitrellaceae</taxon>
        <taxon>Vitrella</taxon>
    </lineage>
</organism>
<name>A0A0G4G953_VITBC</name>
<protein>
    <submittedName>
        <fullName evidence="2">Uncharacterized protein</fullName>
    </submittedName>
</protein>
<evidence type="ECO:0000313" key="3">
    <source>
        <dbReference type="Proteomes" id="UP000041254"/>
    </source>
</evidence>
<evidence type="ECO:0000313" key="2">
    <source>
        <dbReference type="EMBL" id="CEM25358.1"/>
    </source>
</evidence>
<keyword evidence="3" id="KW-1185">Reference proteome</keyword>
<gene>
    <name evidence="2" type="ORF">Vbra_22069</name>
</gene>
<evidence type="ECO:0000256" key="1">
    <source>
        <dbReference type="SAM" id="MobiDB-lite"/>
    </source>
</evidence>
<dbReference type="VEuPathDB" id="CryptoDB:Vbra_22069"/>
<feature type="region of interest" description="Disordered" evidence="1">
    <location>
        <begin position="54"/>
        <end position="127"/>
    </location>
</feature>
<sequence length="153" mass="16571">MKSVCCERPVHLVDEWESAFGDATDVLNLTSELSHEGEDDAHDWPGKVDVVIESHPVPQPASPSNSSSIDLGKTQSEGDSPLHLRSLMKPVPMPSSVSNGSKSTAPPSSFLPLTPRHVDKKTRSVKNPRLAALSWERMNTEAEPIQIPSITGL</sequence>
<accession>A0A0G4G953</accession>
<dbReference type="EMBL" id="CDMY01000598">
    <property type="protein sequence ID" value="CEM25358.1"/>
    <property type="molecule type" value="Genomic_DNA"/>
</dbReference>